<reference evidence="3" key="1">
    <citation type="journal article" date="2021" name="Nat. Commun.">
        <title>Genetic determinants of endophytism in the Arabidopsis root mycobiome.</title>
        <authorList>
            <person name="Mesny F."/>
            <person name="Miyauchi S."/>
            <person name="Thiergart T."/>
            <person name="Pickel B."/>
            <person name="Atanasova L."/>
            <person name="Karlsson M."/>
            <person name="Huettel B."/>
            <person name="Barry K.W."/>
            <person name="Haridas S."/>
            <person name="Chen C."/>
            <person name="Bauer D."/>
            <person name="Andreopoulos W."/>
            <person name="Pangilinan J."/>
            <person name="LaButti K."/>
            <person name="Riley R."/>
            <person name="Lipzen A."/>
            <person name="Clum A."/>
            <person name="Drula E."/>
            <person name="Henrissat B."/>
            <person name="Kohler A."/>
            <person name="Grigoriev I.V."/>
            <person name="Martin F.M."/>
            <person name="Hacquard S."/>
        </authorList>
    </citation>
    <scope>NUCLEOTIDE SEQUENCE</scope>
    <source>
        <strain evidence="3">FSSC 5 MPI-SDFR-AT-0091</strain>
    </source>
</reference>
<name>A0A9P9GHM2_FUSSL</name>
<organism evidence="3 4">
    <name type="scientific">Fusarium solani</name>
    <name type="common">Filamentous fungus</name>
    <dbReference type="NCBI Taxonomy" id="169388"/>
    <lineage>
        <taxon>Eukaryota</taxon>
        <taxon>Fungi</taxon>
        <taxon>Dikarya</taxon>
        <taxon>Ascomycota</taxon>
        <taxon>Pezizomycotina</taxon>
        <taxon>Sordariomycetes</taxon>
        <taxon>Hypocreomycetidae</taxon>
        <taxon>Hypocreales</taxon>
        <taxon>Nectriaceae</taxon>
        <taxon>Fusarium</taxon>
        <taxon>Fusarium solani species complex</taxon>
    </lineage>
</organism>
<proteinExistence type="predicted"/>
<evidence type="ECO:0000313" key="4">
    <source>
        <dbReference type="Proteomes" id="UP000736672"/>
    </source>
</evidence>
<dbReference type="AlphaFoldDB" id="A0A9P9GHM2"/>
<dbReference type="OrthoDB" id="5075006at2759"/>
<evidence type="ECO:0000256" key="2">
    <source>
        <dbReference type="SAM" id="SignalP"/>
    </source>
</evidence>
<gene>
    <name evidence="3" type="ORF">B0J15DRAFT_553583</name>
</gene>
<dbReference type="EMBL" id="JAGTJS010000021">
    <property type="protein sequence ID" value="KAH7239620.1"/>
    <property type="molecule type" value="Genomic_DNA"/>
</dbReference>
<feature type="signal peptide" evidence="2">
    <location>
        <begin position="1"/>
        <end position="18"/>
    </location>
</feature>
<feature type="compositionally biased region" description="Low complexity" evidence="1">
    <location>
        <begin position="95"/>
        <end position="104"/>
    </location>
</feature>
<keyword evidence="2" id="KW-0732">Signal</keyword>
<protein>
    <submittedName>
        <fullName evidence="3">Uncharacterized protein</fullName>
    </submittedName>
</protein>
<feature type="region of interest" description="Disordered" evidence="1">
    <location>
        <begin position="93"/>
        <end position="120"/>
    </location>
</feature>
<keyword evidence="4" id="KW-1185">Reference proteome</keyword>
<dbReference type="Proteomes" id="UP000736672">
    <property type="component" value="Unassembled WGS sequence"/>
</dbReference>
<accession>A0A9P9GHM2</accession>
<sequence>MKWSAVFALAIATHNSLALPQTRFRGASPNNADSTNNNGNVASFEGQECTDGTFNGVCDDTGRCGLNIPPNEFSRQFVADQCGFDNSEAEDAFRDFFGGNNGNDDNNDDGGNGDPADFEGQACTDGTFDGVCDDTGRCEKSAPFTIFEDGTQVKATEEGGFVEIEERGFKDPIGRWPKDQQLRDIRSYMQLAFEEDAEGRVLFMATSLGSRREEVTLFLAHFRREIRNTDIHSCFKQKGIEPWTTPRGEIFGGTC</sequence>
<feature type="chain" id="PRO_5040476648" evidence="2">
    <location>
        <begin position="19"/>
        <end position="255"/>
    </location>
</feature>
<comment type="caution">
    <text evidence="3">The sequence shown here is derived from an EMBL/GenBank/DDBJ whole genome shotgun (WGS) entry which is preliminary data.</text>
</comment>
<evidence type="ECO:0000256" key="1">
    <source>
        <dbReference type="SAM" id="MobiDB-lite"/>
    </source>
</evidence>
<evidence type="ECO:0000313" key="3">
    <source>
        <dbReference type="EMBL" id="KAH7239620.1"/>
    </source>
</evidence>